<dbReference type="InterPro" id="IPR050955">
    <property type="entry name" value="Plant_Biomass_Hydrol_Est"/>
</dbReference>
<dbReference type="KEGG" id="apra:G3A50_16815"/>
<accession>A0A6P1YNZ4</accession>
<dbReference type="PANTHER" id="PTHR43037">
    <property type="entry name" value="UNNAMED PRODUCT-RELATED"/>
    <property type="match status" value="1"/>
</dbReference>
<name>A0A6P1YNZ4_9HYPH</name>
<dbReference type="Proteomes" id="UP000464751">
    <property type="component" value="Chromosome"/>
</dbReference>
<organism evidence="4 5">
    <name type="scientific">Ancylobacter pratisalsi</name>
    <dbReference type="NCBI Taxonomy" id="1745854"/>
    <lineage>
        <taxon>Bacteria</taxon>
        <taxon>Pseudomonadati</taxon>
        <taxon>Pseudomonadota</taxon>
        <taxon>Alphaproteobacteria</taxon>
        <taxon>Hyphomicrobiales</taxon>
        <taxon>Xanthobacteraceae</taxon>
        <taxon>Ancylobacter</taxon>
    </lineage>
</organism>
<feature type="chain" id="PRO_5027121676" evidence="3">
    <location>
        <begin position="22"/>
        <end position="305"/>
    </location>
</feature>
<feature type="signal peptide" evidence="3">
    <location>
        <begin position="1"/>
        <end position="21"/>
    </location>
</feature>
<dbReference type="Pfam" id="PF10503">
    <property type="entry name" value="Esterase_PHB"/>
    <property type="match status" value="1"/>
</dbReference>
<dbReference type="SUPFAM" id="SSF53474">
    <property type="entry name" value="alpha/beta-Hydrolases"/>
    <property type="match status" value="1"/>
</dbReference>
<keyword evidence="2 4" id="KW-0378">Hydrolase</keyword>
<sequence>MRHACASVLFALVGLALSILAAGAATPQKGSLMVGGEERTYTLFRPAAKGGPKPIVMMLHGGGGDGARMVKQTGLARYVDSNDFIAVFPDAGGTQWNDGRETTRSNRDDVAFLLALIRKLVAEAGADPRRVFVAGVSNGGMLAQRLACEAAGSVTAAGVVIANLPSALAASCHPARPVPMVFFISTDDPIMPFAGGDVKAGMLRGAGGKVISGLKTVNFWARVNGCGADTSTPLPDRTDDGTMVVLHSFACPAASTQFYEIRGGGHTWPGGAVSDRPFVRRLVGNTSQDIHATELMIQFFHRYGL</sequence>
<protein>
    <submittedName>
        <fullName evidence="4">Alpha/beta hydrolase fold domain-containing protein</fullName>
    </submittedName>
</protein>
<gene>
    <name evidence="4" type="ORF">G3A50_16815</name>
</gene>
<evidence type="ECO:0000256" key="1">
    <source>
        <dbReference type="ARBA" id="ARBA00022729"/>
    </source>
</evidence>
<evidence type="ECO:0000256" key="2">
    <source>
        <dbReference type="ARBA" id="ARBA00022801"/>
    </source>
</evidence>
<proteinExistence type="predicted"/>
<dbReference type="Gene3D" id="3.40.50.1820">
    <property type="entry name" value="alpha/beta hydrolase"/>
    <property type="match status" value="1"/>
</dbReference>
<dbReference type="InterPro" id="IPR010126">
    <property type="entry name" value="Esterase_phb"/>
</dbReference>
<dbReference type="RefSeq" id="WP_163076332.1">
    <property type="nucleotide sequence ID" value="NZ_CP048630.1"/>
</dbReference>
<dbReference type="InterPro" id="IPR029058">
    <property type="entry name" value="AB_hydrolase_fold"/>
</dbReference>
<dbReference type="AlphaFoldDB" id="A0A6P1YNZ4"/>
<dbReference type="GO" id="GO:0016787">
    <property type="term" value="F:hydrolase activity"/>
    <property type="evidence" value="ECO:0007669"/>
    <property type="project" value="UniProtKB-KW"/>
</dbReference>
<dbReference type="PANTHER" id="PTHR43037:SF1">
    <property type="entry name" value="BLL1128 PROTEIN"/>
    <property type="match status" value="1"/>
</dbReference>
<keyword evidence="1 3" id="KW-0732">Signal</keyword>
<keyword evidence="5" id="KW-1185">Reference proteome</keyword>
<reference evidence="4 5" key="1">
    <citation type="submission" date="2020-02" db="EMBL/GenBank/DDBJ databases">
        <authorList>
            <person name="Li G."/>
        </authorList>
    </citation>
    <scope>NUCLEOTIDE SEQUENCE [LARGE SCALE GENOMIC DNA]</scope>
    <source>
        <strain evidence="4 5">DSM 102029</strain>
    </source>
</reference>
<evidence type="ECO:0000313" key="4">
    <source>
        <dbReference type="EMBL" id="QIB35187.1"/>
    </source>
</evidence>
<dbReference type="GO" id="GO:0005576">
    <property type="term" value="C:extracellular region"/>
    <property type="evidence" value="ECO:0007669"/>
    <property type="project" value="InterPro"/>
</dbReference>
<dbReference type="EMBL" id="CP048630">
    <property type="protein sequence ID" value="QIB35187.1"/>
    <property type="molecule type" value="Genomic_DNA"/>
</dbReference>
<evidence type="ECO:0000313" key="5">
    <source>
        <dbReference type="Proteomes" id="UP000464751"/>
    </source>
</evidence>
<evidence type="ECO:0000256" key="3">
    <source>
        <dbReference type="SAM" id="SignalP"/>
    </source>
</evidence>